<dbReference type="InterPro" id="IPR014756">
    <property type="entry name" value="Ig_E-set"/>
</dbReference>
<dbReference type="GO" id="GO:0005737">
    <property type="term" value="C:cytoplasm"/>
    <property type="evidence" value="ECO:0007669"/>
    <property type="project" value="TreeGrafter"/>
</dbReference>
<dbReference type="CDD" id="cd02859">
    <property type="entry name" value="E_set_AMPKbeta_like_N"/>
    <property type="match status" value="1"/>
</dbReference>
<dbReference type="Proteomes" id="UP000494206">
    <property type="component" value="Unassembled WGS sequence"/>
</dbReference>
<dbReference type="GO" id="GO:0031588">
    <property type="term" value="C:nucleotide-activated protein kinase complex"/>
    <property type="evidence" value="ECO:0007669"/>
    <property type="project" value="TreeGrafter"/>
</dbReference>
<dbReference type="GO" id="GO:0005634">
    <property type="term" value="C:nucleus"/>
    <property type="evidence" value="ECO:0007669"/>
    <property type="project" value="TreeGrafter"/>
</dbReference>
<feature type="coiled-coil region" evidence="3">
    <location>
        <begin position="292"/>
        <end position="326"/>
    </location>
</feature>
<dbReference type="GO" id="GO:0007165">
    <property type="term" value="P:signal transduction"/>
    <property type="evidence" value="ECO:0007669"/>
    <property type="project" value="TreeGrafter"/>
</dbReference>
<evidence type="ECO:0000259" key="6">
    <source>
        <dbReference type="Pfam" id="PF18694"/>
    </source>
</evidence>
<keyword evidence="3" id="KW-0175">Coiled coil</keyword>
<feature type="region of interest" description="Disordered" evidence="4">
    <location>
        <begin position="197"/>
        <end position="216"/>
    </location>
</feature>
<comment type="function">
    <text evidence="2">Non-catalytic subunit of AMP-activated protein kinase (AMPK), an energy sensor protein kinase that plays a key role in regulating cellular energy metabolism. In response to reduction of intracellular ATP levels, AMPK activates energy-producing pathways and inhibits energy-consuming processes: inhibits protein, carbohydrate and lipid biosynthesis, as well as cell growth and proliferation. AMPK acts via direct phosphorylation of metabolic enzymes, and by longer-term effects via phosphorylation of transcription regulators. Also acts as a regulator of cellular polarity by remodeling the actin cytoskeleton; probably by indirectly activating myosin. Beta non-catalytic subunit acts as a scaffold on which the AMPK complex assembles, via its C-terminus that bridges alpha (PRKAA1 or PRKAA2) and gamma subunits (PRKAG1, PRKAG2 or PRKAG3).</text>
</comment>
<evidence type="ECO:0000256" key="3">
    <source>
        <dbReference type="SAM" id="Coils"/>
    </source>
</evidence>
<reference evidence="7 8" key="1">
    <citation type="submission" date="2020-04" db="EMBL/GenBank/DDBJ databases">
        <authorList>
            <person name="Laetsch R D."/>
            <person name="Stevens L."/>
            <person name="Kumar S."/>
            <person name="Blaxter L. M."/>
        </authorList>
    </citation>
    <scope>NUCLEOTIDE SEQUENCE [LARGE SCALE GENOMIC DNA]</scope>
</reference>
<gene>
    <name evidence="7" type="ORF">CBOVIS_LOCUS2330</name>
</gene>
<proteinExistence type="inferred from homology"/>
<dbReference type="OrthoDB" id="5917859at2759"/>
<accession>A0A8S1ECV3</accession>
<feature type="domain" description="AMP-activated protein kinase glycogen-binding" evidence="5">
    <location>
        <begin position="500"/>
        <end position="566"/>
    </location>
</feature>
<sequence>MADTAIEIPKASWVRLEIEPVQVNVDSDTTVNFATIQSIVPGAHGLYYRDDGERKALLFDNNTGKVFPPPNGWDSVPVFIHLAHGSRNKAHFADYSKANEAFEKNITAVQRLFAAAGLGNASRVYNTNKTRARSSSKRNHPKSGFEAQPENAIIGEESEEAVDKIDPLVEKLKLKNAELKSRIKEYKNELHAANQKIKKLENEGEDKSSHDYSEKDEEINNLHTVIEELRNKLSQAESIKKNVESELGENQERLKNAKDKVAYLEGQLIISGEQKRERQISESQDETKSATIRSLEVKLQLANNSIRQLESEKQQLQESNWYANERIGKLEQENGYLKGITEQLKARADNAACDKLLKESEKRVWEINDEKSKLEWRIGELTQWWNDAKWKVGELESSIAQQRYLLDTANVKIQNLTDQNHSTPQPSLTCPTEGFTLCQGQQGAWQLANGPAPHIFGAGAISTIPMVPSFVPYGAPTVAMPGHSDTRTVTLTIPNVEGEAFLTGSFMNWKCALKCDILKNNKKGVVVNLPRGRHEFRFMTNGQWVTSSEYQLVPNGLGGDNNVVFVE</sequence>
<dbReference type="PANTHER" id="PTHR10343:SF91">
    <property type="entry name" value="AMPK1_CBM DOMAIN-CONTAINING PROTEIN"/>
    <property type="match status" value="1"/>
</dbReference>
<evidence type="ECO:0000256" key="2">
    <source>
        <dbReference type="ARBA" id="ARBA00025180"/>
    </source>
</evidence>
<dbReference type="Pfam" id="PF16561">
    <property type="entry name" value="AMPK1_CBM"/>
    <property type="match status" value="1"/>
</dbReference>
<dbReference type="CDD" id="cd19609">
    <property type="entry name" value="NTD_TDP-43"/>
    <property type="match status" value="1"/>
</dbReference>
<dbReference type="PANTHER" id="PTHR10343">
    <property type="entry name" value="5'-AMP-ACTIVATED PROTEIN KINASE , BETA SUBUNIT"/>
    <property type="match status" value="1"/>
</dbReference>
<evidence type="ECO:0000256" key="1">
    <source>
        <dbReference type="ARBA" id="ARBA00010926"/>
    </source>
</evidence>
<dbReference type="InterPro" id="IPR041105">
    <property type="entry name" value="TDP-43_N"/>
</dbReference>
<keyword evidence="8" id="KW-1185">Reference proteome</keyword>
<comment type="caution">
    <text evidence="7">The sequence shown here is derived from an EMBL/GenBank/DDBJ whole genome shotgun (WGS) entry which is preliminary data.</text>
</comment>
<dbReference type="GO" id="GO:0019901">
    <property type="term" value="F:protein kinase binding"/>
    <property type="evidence" value="ECO:0007669"/>
    <property type="project" value="TreeGrafter"/>
</dbReference>
<dbReference type="InterPro" id="IPR032640">
    <property type="entry name" value="AMPK1_CBM"/>
</dbReference>
<dbReference type="Pfam" id="PF18694">
    <property type="entry name" value="TDP-43_N"/>
    <property type="match status" value="1"/>
</dbReference>
<name>A0A8S1ECV3_9PELO</name>
<dbReference type="EMBL" id="CADEPM010000002">
    <property type="protein sequence ID" value="CAB3399164.1"/>
    <property type="molecule type" value="Genomic_DNA"/>
</dbReference>
<protein>
    <recommendedName>
        <fullName evidence="9">AMP-activated protein kinase glycogen-binding domain-containing protein</fullName>
    </recommendedName>
</protein>
<feature type="compositionally biased region" description="Basic and acidic residues" evidence="4">
    <location>
        <begin position="198"/>
        <end position="213"/>
    </location>
</feature>
<organism evidence="7 8">
    <name type="scientific">Caenorhabditis bovis</name>
    <dbReference type="NCBI Taxonomy" id="2654633"/>
    <lineage>
        <taxon>Eukaryota</taxon>
        <taxon>Metazoa</taxon>
        <taxon>Ecdysozoa</taxon>
        <taxon>Nematoda</taxon>
        <taxon>Chromadorea</taxon>
        <taxon>Rhabditida</taxon>
        <taxon>Rhabditina</taxon>
        <taxon>Rhabditomorpha</taxon>
        <taxon>Rhabditoidea</taxon>
        <taxon>Rhabditidae</taxon>
        <taxon>Peloderinae</taxon>
        <taxon>Caenorhabditis</taxon>
    </lineage>
</organism>
<dbReference type="InterPro" id="IPR013783">
    <property type="entry name" value="Ig-like_fold"/>
</dbReference>
<evidence type="ECO:0008006" key="9">
    <source>
        <dbReference type="Google" id="ProtNLM"/>
    </source>
</evidence>
<evidence type="ECO:0000313" key="8">
    <source>
        <dbReference type="Proteomes" id="UP000494206"/>
    </source>
</evidence>
<feature type="region of interest" description="Disordered" evidence="4">
    <location>
        <begin position="128"/>
        <end position="151"/>
    </location>
</feature>
<comment type="similarity">
    <text evidence="1">Belongs to the 5'-AMP-activated protein kinase beta subunit family.</text>
</comment>
<dbReference type="InterPro" id="IPR050827">
    <property type="entry name" value="CRP1_MDG1_kinase"/>
</dbReference>
<feature type="compositionally biased region" description="Basic residues" evidence="4">
    <location>
        <begin position="130"/>
        <end position="141"/>
    </location>
</feature>
<feature type="domain" description="TAR DNA-binding protein 43 N-terminal" evidence="6">
    <location>
        <begin position="19"/>
        <end position="81"/>
    </location>
</feature>
<dbReference type="Gene3D" id="2.60.40.10">
    <property type="entry name" value="Immunoglobulins"/>
    <property type="match status" value="1"/>
</dbReference>
<evidence type="ECO:0000256" key="4">
    <source>
        <dbReference type="SAM" id="MobiDB-lite"/>
    </source>
</evidence>
<evidence type="ECO:0000313" key="7">
    <source>
        <dbReference type="EMBL" id="CAB3399164.1"/>
    </source>
</evidence>
<dbReference type="AlphaFoldDB" id="A0A8S1ECV3"/>
<evidence type="ECO:0000259" key="5">
    <source>
        <dbReference type="Pfam" id="PF16561"/>
    </source>
</evidence>
<dbReference type="SUPFAM" id="SSF81296">
    <property type="entry name" value="E set domains"/>
    <property type="match status" value="1"/>
</dbReference>